<feature type="transmembrane region" description="Helical" evidence="13">
    <location>
        <begin position="68"/>
        <end position="88"/>
    </location>
</feature>
<comment type="subcellular location">
    <subcellularLocation>
        <location evidence="13">Cell membrane</location>
        <topology evidence="13">Single-pass membrane protein</topology>
    </subcellularLocation>
    <subcellularLocation>
        <location evidence="12">Endomembrane system</location>
        <topology evidence="12">Single-pass membrane protein</topology>
    </subcellularLocation>
</comment>
<dbReference type="PANTHER" id="PTHR33445">
    <property type="entry name" value="ATP SYNTHASE SUBUNIT B', CHLOROPLASTIC"/>
    <property type="match status" value="1"/>
</dbReference>
<dbReference type="CDD" id="cd06503">
    <property type="entry name" value="ATP-synt_Fo_b"/>
    <property type="match status" value="1"/>
</dbReference>
<evidence type="ECO:0000256" key="5">
    <source>
        <dbReference type="ARBA" id="ARBA00022781"/>
    </source>
</evidence>
<feature type="chain" id="PRO_5028064979" description="ATP synthase subunit b" evidence="17">
    <location>
        <begin position="29"/>
        <end position="223"/>
    </location>
</feature>
<evidence type="ECO:0000256" key="15">
    <source>
        <dbReference type="SAM" id="Coils"/>
    </source>
</evidence>
<dbReference type="EMBL" id="DSOK01000004">
    <property type="protein sequence ID" value="HEN13867.1"/>
    <property type="molecule type" value="Genomic_DNA"/>
</dbReference>
<evidence type="ECO:0000256" key="3">
    <source>
        <dbReference type="ARBA" id="ARBA00022547"/>
    </source>
</evidence>
<evidence type="ECO:0000256" key="12">
    <source>
        <dbReference type="ARBA" id="ARBA00037847"/>
    </source>
</evidence>
<comment type="function">
    <text evidence="11">Component of the F(0) channel, it forms part of the peripheral stalk, linking F(1) to F(0). The b'-subunit is a diverged and duplicated form of b found in plants and photosynthetic bacteria.</text>
</comment>
<keyword evidence="7 13" id="KW-0406">Ion transport</keyword>
<evidence type="ECO:0000256" key="2">
    <source>
        <dbReference type="ARBA" id="ARBA00022448"/>
    </source>
</evidence>
<evidence type="ECO:0000256" key="16">
    <source>
        <dbReference type="SAM" id="MobiDB-lite"/>
    </source>
</evidence>
<evidence type="ECO:0000256" key="7">
    <source>
        <dbReference type="ARBA" id="ARBA00023065"/>
    </source>
</evidence>
<evidence type="ECO:0000256" key="9">
    <source>
        <dbReference type="ARBA" id="ARBA00023310"/>
    </source>
</evidence>
<protein>
    <recommendedName>
        <fullName evidence="13">ATP synthase subunit b</fullName>
    </recommendedName>
    <alternativeName>
        <fullName evidence="13">ATP synthase F(0) sector subunit b</fullName>
    </alternativeName>
    <alternativeName>
        <fullName evidence="13">ATPase subunit I</fullName>
    </alternativeName>
    <alternativeName>
        <fullName evidence="13">F-type ATPase subunit b</fullName>
        <shortName evidence="13">F-ATPase subunit b</shortName>
    </alternativeName>
</protein>
<keyword evidence="13" id="KW-1003">Cell membrane</keyword>
<dbReference type="Pfam" id="PF00430">
    <property type="entry name" value="ATP-synt_B"/>
    <property type="match status" value="1"/>
</dbReference>
<evidence type="ECO:0000256" key="8">
    <source>
        <dbReference type="ARBA" id="ARBA00023136"/>
    </source>
</evidence>
<dbReference type="PANTHER" id="PTHR33445:SF1">
    <property type="entry name" value="ATP SYNTHASE SUBUNIT B"/>
    <property type="match status" value="1"/>
</dbReference>
<gene>
    <name evidence="13" type="primary">atpF</name>
    <name evidence="18" type="ORF">ENQ76_00155</name>
</gene>
<reference evidence="18" key="1">
    <citation type="journal article" date="2020" name="mSystems">
        <title>Genome- and Community-Level Interaction Insights into Carbon Utilization and Element Cycling Functions of Hydrothermarchaeota in Hydrothermal Sediment.</title>
        <authorList>
            <person name="Zhou Z."/>
            <person name="Liu Y."/>
            <person name="Xu W."/>
            <person name="Pan J."/>
            <person name="Luo Z.H."/>
            <person name="Li M."/>
        </authorList>
    </citation>
    <scope>NUCLEOTIDE SEQUENCE [LARGE SCALE GENOMIC DNA]</scope>
    <source>
        <strain evidence="18">SpSt-339</strain>
    </source>
</reference>
<sequence length="223" mass="24317">MTRTVLRHFSVCALFLAMLAFGAATSRADEAPKDWAHPPAAGESHAPAGGDHGHGEKPSLPVDFKSDLALWSLVTFVVFFFVLSKIAWGPLQDGLGKREAAIRKEIADAQAANAKAAALLREHEAKLAAVQEEVKGILAEARRDAEHTKQDIVATAQREAEATRQRAVEDIDRAKNVAIAELFDFVSTNVVQATEQVLQRSLSGEDQERLVTQALSEMNLRRN</sequence>
<evidence type="ECO:0000256" key="17">
    <source>
        <dbReference type="SAM" id="SignalP"/>
    </source>
</evidence>
<comment type="similarity">
    <text evidence="1 13 14">Belongs to the ATPase B chain family.</text>
</comment>
<dbReference type="InterPro" id="IPR050059">
    <property type="entry name" value="ATP_synthase_B_chain"/>
</dbReference>
<dbReference type="AlphaFoldDB" id="A0A7C2JYE1"/>
<evidence type="ECO:0000256" key="1">
    <source>
        <dbReference type="ARBA" id="ARBA00005513"/>
    </source>
</evidence>
<keyword evidence="9 13" id="KW-0066">ATP synthesis</keyword>
<name>A0A7C2JYE1_9PLAN</name>
<keyword evidence="2 13" id="KW-0813">Transport</keyword>
<keyword evidence="15" id="KW-0175">Coiled coil</keyword>
<dbReference type="GO" id="GO:0045259">
    <property type="term" value="C:proton-transporting ATP synthase complex"/>
    <property type="evidence" value="ECO:0007669"/>
    <property type="project" value="UniProtKB-KW"/>
</dbReference>
<dbReference type="InterPro" id="IPR002146">
    <property type="entry name" value="ATP_synth_b/b'su_bac/chlpt"/>
</dbReference>
<evidence type="ECO:0000256" key="13">
    <source>
        <dbReference type="HAMAP-Rule" id="MF_01398"/>
    </source>
</evidence>
<evidence type="ECO:0000256" key="6">
    <source>
        <dbReference type="ARBA" id="ARBA00022989"/>
    </source>
</evidence>
<dbReference type="GO" id="GO:0046961">
    <property type="term" value="F:proton-transporting ATPase activity, rotational mechanism"/>
    <property type="evidence" value="ECO:0007669"/>
    <property type="project" value="TreeGrafter"/>
</dbReference>
<evidence type="ECO:0000256" key="4">
    <source>
        <dbReference type="ARBA" id="ARBA00022692"/>
    </source>
</evidence>
<keyword evidence="4 13" id="KW-0812">Transmembrane</keyword>
<comment type="function">
    <text evidence="10 13">F(1)F(0) ATP synthase produces ATP from ADP in the presence of a proton or sodium gradient. F-type ATPases consist of two structural domains, F(1) containing the extramembraneous catalytic core and F(0) containing the membrane proton channel, linked together by a central stalk and a peripheral stalk. During catalysis, ATP synthesis in the catalytic domain of F(1) is coupled via a rotary mechanism of the central stalk subunits to proton translocation.</text>
</comment>
<dbReference type="GO" id="GO:0046933">
    <property type="term" value="F:proton-transporting ATP synthase activity, rotational mechanism"/>
    <property type="evidence" value="ECO:0007669"/>
    <property type="project" value="UniProtKB-UniRule"/>
</dbReference>
<keyword evidence="5 13" id="KW-0375">Hydrogen ion transport</keyword>
<dbReference type="GO" id="GO:0012505">
    <property type="term" value="C:endomembrane system"/>
    <property type="evidence" value="ECO:0007669"/>
    <property type="project" value="UniProtKB-SubCell"/>
</dbReference>
<proteinExistence type="inferred from homology"/>
<evidence type="ECO:0000256" key="14">
    <source>
        <dbReference type="RuleBase" id="RU003848"/>
    </source>
</evidence>
<dbReference type="HAMAP" id="MF_01398">
    <property type="entry name" value="ATP_synth_b_bprime"/>
    <property type="match status" value="1"/>
</dbReference>
<keyword evidence="3 13" id="KW-0138">CF(0)</keyword>
<feature type="signal peptide" evidence="17">
    <location>
        <begin position="1"/>
        <end position="28"/>
    </location>
</feature>
<evidence type="ECO:0000313" key="18">
    <source>
        <dbReference type="EMBL" id="HEN13867.1"/>
    </source>
</evidence>
<keyword evidence="17" id="KW-0732">Signal</keyword>
<comment type="caution">
    <text evidence="18">The sequence shown here is derived from an EMBL/GenBank/DDBJ whole genome shotgun (WGS) entry which is preliminary data.</text>
</comment>
<accession>A0A7C2JYE1</accession>
<evidence type="ECO:0000256" key="11">
    <source>
        <dbReference type="ARBA" id="ARBA00025614"/>
    </source>
</evidence>
<dbReference type="GO" id="GO:0005886">
    <property type="term" value="C:plasma membrane"/>
    <property type="evidence" value="ECO:0007669"/>
    <property type="project" value="UniProtKB-SubCell"/>
</dbReference>
<keyword evidence="8 13" id="KW-0472">Membrane</keyword>
<organism evidence="18">
    <name type="scientific">Schlesneria paludicola</name>
    <dbReference type="NCBI Taxonomy" id="360056"/>
    <lineage>
        <taxon>Bacteria</taxon>
        <taxon>Pseudomonadati</taxon>
        <taxon>Planctomycetota</taxon>
        <taxon>Planctomycetia</taxon>
        <taxon>Planctomycetales</taxon>
        <taxon>Planctomycetaceae</taxon>
        <taxon>Schlesneria</taxon>
    </lineage>
</organism>
<comment type="subunit">
    <text evidence="13">F-type ATPases have 2 components, F(1) - the catalytic core - and F(0) - the membrane proton channel. F(1) has five subunits: alpha(3), beta(3), gamma(1), delta(1), epsilon(1). F(0) has three main subunits: a(1), b(2) and c(10-14). The alpha and beta chains form an alternating ring which encloses part of the gamma chain. F(1) is attached to F(0) by a central stalk formed by the gamma and epsilon chains, while a peripheral stalk is formed by the delta and b chains.</text>
</comment>
<keyword evidence="6 13" id="KW-1133">Transmembrane helix</keyword>
<feature type="region of interest" description="Disordered" evidence="16">
    <location>
        <begin position="31"/>
        <end position="58"/>
    </location>
</feature>
<feature type="coiled-coil region" evidence="15">
    <location>
        <begin position="102"/>
        <end position="177"/>
    </location>
</feature>
<evidence type="ECO:0000256" key="10">
    <source>
        <dbReference type="ARBA" id="ARBA00025198"/>
    </source>
</evidence>